<organism evidence="1">
    <name type="scientific">Aegilops tauschii</name>
    <name type="common">Tausch's goatgrass</name>
    <name type="synonym">Aegilops squarrosa</name>
    <dbReference type="NCBI Taxonomy" id="37682"/>
    <lineage>
        <taxon>Eukaryota</taxon>
        <taxon>Viridiplantae</taxon>
        <taxon>Streptophyta</taxon>
        <taxon>Embryophyta</taxon>
        <taxon>Tracheophyta</taxon>
        <taxon>Spermatophyta</taxon>
        <taxon>Magnoliopsida</taxon>
        <taxon>Liliopsida</taxon>
        <taxon>Poales</taxon>
        <taxon>Poaceae</taxon>
        <taxon>BOP clade</taxon>
        <taxon>Pooideae</taxon>
        <taxon>Triticodae</taxon>
        <taxon>Triticeae</taxon>
        <taxon>Triticinae</taxon>
        <taxon>Aegilops</taxon>
    </lineage>
</organism>
<evidence type="ECO:0000313" key="1">
    <source>
        <dbReference type="EnsemblPlants" id="EMT12107"/>
    </source>
</evidence>
<dbReference type="EnsemblPlants" id="EMT12107">
    <property type="protein sequence ID" value="EMT12107"/>
    <property type="gene ID" value="F775_14412"/>
</dbReference>
<proteinExistence type="predicted"/>
<dbReference type="OMA" id="SCKAKCE"/>
<accession>M8B5T4</accession>
<sequence>MAAPALKFAAVVLLAALCAAALAPATSGQPTDDGLATCIDRCGCVPCPEGKFCPAVCTTPPACKATCECTYSGVGC</sequence>
<dbReference type="AlphaFoldDB" id="M8B5T4"/>
<reference evidence="1" key="1">
    <citation type="submission" date="2015-06" db="UniProtKB">
        <authorList>
            <consortium name="EnsemblPlants"/>
        </authorList>
    </citation>
    <scope>IDENTIFICATION</scope>
</reference>
<name>M8B5T4_AEGTA</name>
<protein>
    <submittedName>
        <fullName evidence="1">Uncharacterized protein</fullName>
    </submittedName>
</protein>